<proteinExistence type="predicted"/>
<dbReference type="AlphaFoldDB" id="A0A0C5GXA5"/>
<geneLocation type="plasmid" evidence="1">
    <name>pVPH1</name>
</geneLocation>
<name>A0A0C5GXA5_VIBPH</name>
<accession>A0A0C5GXA5</accession>
<dbReference type="EMBL" id="KP688397">
    <property type="protein sequence ID" value="AJP18303.1"/>
    <property type="molecule type" value="Genomic_DNA"/>
</dbReference>
<reference evidence="1" key="1">
    <citation type="journal article" date="2015" name="Antimicrob. Agents Chemother.">
        <title>Complete nucleotide sequence of a conjugative plasmid carrying bla(PER-1).</title>
        <authorList>
            <person name="Li R."/>
            <person name="Wong M.H."/>
            <person name="Zhou Y."/>
            <person name="Chan E.W."/>
            <person name="Chen S."/>
        </authorList>
    </citation>
    <scope>NUCLEOTIDE SEQUENCE</scope>
    <source>
        <strain evidence="1">V36</strain>
        <plasmid evidence="1">pVPH1</plasmid>
    </source>
</reference>
<sequence length="311" mass="35845">MSPQKNKEIAMIKTHFNNQLKKLGYPEGLTIEYSLSYCQGDGMSFYGNLDEDDVEKLMLRIYDPNTAGENAVLRVKNLLVRKEALSMLEILREADIGCCRMSIERNSHGHRYSHYNCMDLCHEVDFESFSEEHFEAIRAAGLVTGEVTDEHITRWQSIWNDFVSRLEHDIKSTSQQLEAEGYALVEGTPYEEVVSWEFNTADYTVQLKEHPEHDFDIGCWDEELALQTIQDIVDGKQRYLRLEAKILDRETEEELASESIGGLVIDVNDRSYGSYRRELVSNAIAEVRKIQLKNAISEHHQMQESLVRKAA</sequence>
<protein>
    <submittedName>
        <fullName evidence="1">NgrC</fullName>
    </submittedName>
</protein>
<keyword evidence="1" id="KW-0614">Plasmid</keyword>
<evidence type="ECO:0000313" key="1">
    <source>
        <dbReference type="EMBL" id="AJP18303.1"/>
    </source>
</evidence>
<gene>
    <name evidence="1" type="ORF">pVPH1_0131</name>
</gene>
<organism evidence="1">
    <name type="scientific">Vibrio parahaemolyticus</name>
    <dbReference type="NCBI Taxonomy" id="670"/>
    <lineage>
        <taxon>Bacteria</taxon>
        <taxon>Pseudomonadati</taxon>
        <taxon>Pseudomonadota</taxon>
        <taxon>Gammaproteobacteria</taxon>
        <taxon>Vibrionales</taxon>
        <taxon>Vibrionaceae</taxon>
        <taxon>Vibrio</taxon>
    </lineage>
</organism>